<protein>
    <submittedName>
        <fullName evidence="2">Uncharacterized protein</fullName>
    </submittedName>
</protein>
<organism evidence="2 3">
    <name type="scientific">Neptuniibacter pectenicola</name>
    <dbReference type="NCBI Taxonomy" id="1806669"/>
    <lineage>
        <taxon>Bacteria</taxon>
        <taxon>Pseudomonadati</taxon>
        <taxon>Pseudomonadota</taxon>
        <taxon>Gammaproteobacteria</taxon>
        <taxon>Oceanospirillales</taxon>
        <taxon>Oceanospirillaceae</taxon>
        <taxon>Neptuniibacter</taxon>
    </lineage>
</organism>
<feature type="transmembrane region" description="Helical" evidence="1">
    <location>
        <begin position="12"/>
        <end position="31"/>
    </location>
</feature>
<evidence type="ECO:0000313" key="2">
    <source>
        <dbReference type="EMBL" id="MEM5536844.1"/>
    </source>
</evidence>
<gene>
    <name evidence="2" type="ORF">WNY58_10620</name>
</gene>
<proteinExistence type="predicted"/>
<accession>A0ABU9TSZ1</accession>
<dbReference type="EMBL" id="JBBMRA010000009">
    <property type="protein sequence ID" value="MEM5536844.1"/>
    <property type="molecule type" value="Genomic_DNA"/>
</dbReference>
<name>A0ABU9TSZ1_9GAMM</name>
<keyword evidence="3" id="KW-1185">Reference proteome</keyword>
<keyword evidence="1" id="KW-0812">Transmembrane</keyword>
<reference evidence="2 3" key="1">
    <citation type="submission" date="2024-03" db="EMBL/GenBank/DDBJ databases">
        <title>Community enrichment and isolation of bacterial strains for fucoidan degradation.</title>
        <authorList>
            <person name="Sichert A."/>
        </authorList>
    </citation>
    <scope>NUCLEOTIDE SEQUENCE [LARGE SCALE GENOMIC DNA]</scope>
    <source>
        <strain evidence="2 3">AS76</strain>
    </source>
</reference>
<keyword evidence="1" id="KW-0472">Membrane</keyword>
<keyword evidence="1" id="KW-1133">Transmembrane helix</keyword>
<evidence type="ECO:0000313" key="3">
    <source>
        <dbReference type="Proteomes" id="UP001449225"/>
    </source>
</evidence>
<dbReference type="Proteomes" id="UP001449225">
    <property type="component" value="Unassembled WGS sequence"/>
</dbReference>
<evidence type="ECO:0000256" key="1">
    <source>
        <dbReference type="SAM" id="Phobius"/>
    </source>
</evidence>
<sequence length="397" mass="45557">MTNEYRPIFNRKYLVGLVWFSLIAILILSSMGPRAVEYHDVDSNDSQTLYWMELDDQPMQLVFLLATQPALNTTQQQLQQLKSLILQQRLRALASPTYSYNVTPRQDRIEVTLSWANEQPAPALNRIWQALSKPVDASRWREPLKKIQARDYLAEQSEEQTLVNRFYQQLQPADDTSVLNLLSPSYAELFTSPLFAISGEDAEDYVELIEQQLPQTLRPTGLSYPDSQPAALLRENSPDKTFRLLLGQTLPPRASDSFITHRISAQVIQDLLNKYQDQHNLKFRILWASLKHIGFQALILEGDQNPGPILPQLQQQVNEELVEQSQNRLAGIWQERMRDNMNQVAALSLIAFYQLPTDTMETYIDQLLDQDPDDIIKQTQRALDASQPISIIQSPVL</sequence>
<dbReference type="RefSeq" id="WP_342854502.1">
    <property type="nucleotide sequence ID" value="NZ_JBBMRA010000009.1"/>
</dbReference>
<comment type="caution">
    <text evidence="2">The sequence shown here is derived from an EMBL/GenBank/DDBJ whole genome shotgun (WGS) entry which is preliminary data.</text>
</comment>